<evidence type="ECO:0000313" key="1">
    <source>
        <dbReference type="EMBL" id="WWR47247.1"/>
    </source>
</evidence>
<accession>A0ABZ2HH37</accession>
<dbReference type="Proteomes" id="UP001364156">
    <property type="component" value="Chromosome"/>
</dbReference>
<gene>
    <name evidence="1" type="ORF">RZ517_03410</name>
</gene>
<organism evidence="1 2">
    <name type="scientific">Roseovarius phycicola</name>
    <dbReference type="NCBI Taxonomy" id="3080976"/>
    <lineage>
        <taxon>Bacteria</taxon>
        <taxon>Pseudomonadati</taxon>
        <taxon>Pseudomonadota</taxon>
        <taxon>Alphaproteobacteria</taxon>
        <taxon>Rhodobacterales</taxon>
        <taxon>Roseobacteraceae</taxon>
        <taxon>Roseovarius</taxon>
    </lineage>
</organism>
<protein>
    <recommendedName>
        <fullName evidence="3">Cytochrome P460 domain-containing protein</fullName>
    </recommendedName>
</protein>
<evidence type="ECO:0008006" key="3">
    <source>
        <dbReference type="Google" id="ProtNLM"/>
    </source>
</evidence>
<dbReference type="EMBL" id="CP146069">
    <property type="protein sequence ID" value="WWR47247.1"/>
    <property type="molecule type" value="Genomic_DNA"/>
</dbReference>
<reference evidence="1 2" key="1">
    <citation type="submission" date="2023-10" db="EMBL/GenBank/DDBJ databases">
        <title>Roseovarius strain S88 nov., isolated from a marine algae.</title>
        <authorList>
            <person name="Lee M.W."/>
            <person name="Lee J.K."/>
            <person name="Kim J.M."/>
            <person name="Choi D.G."/>
            <person name="Baek J.H."/>
            <person name="Bayburt H."/>
            <person name="Jung J.J."/>
            <person name="Han D.M."/>
            <person name="Jeon C.O."/>
        </authorList>
    </citation>
    <scope>NUCLEOTIDE SEQUENCE [LARGE SCALE GENOMIC DNA]</scope>
    <source>
        <strain evidence="1 2">S88</strain>
    </source>
</reference>
<evidence type="ECO:0000313" key="2">
    <source>
        <dbReference type="Proteomes" id="UP001364156"/>
    </source>
</evidence>
<sequence length="115" mass="12782">MVRNTPFARNLEGTPAHPSQVVRCWDIFSPTQETNTVWQAKLAGSKLANYMLISSQWRGANPDPIFEHGELPRYLSNTTMETYLQTDPSGTCLGCHAGAETAEGAFSDFTFLLRN</sequence>
<proteinExistence type="predicted"/>
<name>A0ABZ2HH37_9RHOB</name>
<keyword evidence="2" id="KW-1185">Reference proteome</keyword>